<accession>A0A6F8SJY9</accession>
<dbReference type="RefSeq" id="WP_173112647.1">
    <property type="nucleotide sequence ID" value="NZ_AP022829.1"/>
</dbReference>
<proteinExistence type="predicted"/>
<dbReference type="KEGG" id="ahat:ADCFC_10720"/>
<evidence type="ECO:0008006" key="3">
    <source>
        <dbReference type="Google" id="ProtNLM"/>
    </source>
</evidence>
<gene>
    <name evidence="1" type="ORF">ADCFC_09510</name>
</gene>
<evidence type="ECO:0000313" key="1">
    <source>
        <dbReference type="EMBL" id="BCA88453.1"/>
    </source>
</evidence>
<keyword evidence="2" id="KW-1185">Reference proteome</keyword>
<reference evidence="2" key="2">
    <citation type="submission" date="2020-03" db="EMBL/GenBank/DDBJ databases">
        <title>Complete Genome Sequence of Adlercreutzia sp. strain 8CFCBH1 Producing Equol, Isolated from Healthy Japanese Feces.</title>
        <authorList>
            <person name="Ogata Y."/>
            <person name="Sakamoto M."/>
            <person name="Ohkuma M."/>
            <person name="Hattori M."/>
            <person name="Suda W."/>
        </authorList>
    </citation>
    <scope>NUCLEOTIDE SEQUENCE [LARGE SCALE GENOMIC DNA]</scope>
    <source>
        <strain evidence="2">8CFCBH1</strain>
    </source>
</reference>
<dbReference type="AlphaFoldDB" id="A0A6F8SJY9"/>
<dbReference type="EMBL" id="AP022829">
    <property type="protein sequence ID" value="BCA88453.1"/>
    <property type="molecule type" value="Genomic_DNA"/>
</dbReference>
<dbReference type="InterPro" id="IPR024269">
    <property type="entry name" value="DUF3791"/>
</dbReference>
<dbReference type="Pfam" id="PF12668">
    <property type="entry name" value="DUF3791"/>
    <property type="match status" value="1"/>
</dbReference>
<dbReference type="Proteomes" id="UP000501727">
    <property type="component" value="Chromosome"/>
</dbReference>
<protein>
    <recommendedName>
        <fullName evidence="3">DUF3791 domain-containing protein</fullName>
    </recommendedName>
</protein>
<evidence type="ECO:0000313" key="2">
    <source>
        <dbReference type="Proteomes" id="UP000501727"/>
    </source>
</evidence>
<reference evidence="2" key="1">
    <citation type="journal article" date="2020" name="Microbiol. Resour. Announc.">
        <title>Complete Genome Sequence of Adlercreutzia sp. Strain 8CFCBH1, a Potent Producer of Equol, Isolated from Healthy Japanese Feces.</title>
        <authorList>
            <person name="Ogata Y."/>
            <person name="Sakamoto M."/>
            <person name="Ohkuma M."/>
            <person name="Hattori M."/>
            <person name="Suda W."/>
        </authorList>
    </citation>
    <scope>NUCLEOTIDE SEQUENCE [LARGE SCALE GENOMIC DNA]</scope>
    <source>
        <strain evidence="2">8CFCBH1</strain>
    </source>
</reference>
<sequence length="74" mass="8433">MSEKTRDEIAFSVFLLHALADAWCISVPDAFRLLQESEIMQGYIIPCYDALHCLGKEYLVDDITTFAREKGYAV</sequence>
<name>A0A6F8SJY9_9ACTN</name>
<organism evidence="1 2">
    <name type="scientific">Adlercreutzia hattorii</name>
    <dbReference type="NCBI Taxonomy" id="2707299"/>
    <lineage>
        <taxon>Bacteria</taxon>
        <taxon>Bacillati</taxon>
        <taxon>Actinomycetota</taxon>
        <taxon>Coriobacteriia</taxon>
        <taxon>Eggerthellales</taxon>
        <taxon>Eggerthellaceae</taxon>
        <taxon>Adlercreutzia</taxon>
    </lineage>
</organism>